<evidence type="ECO:0000256" key="1">
    <source>
        <dbReference type="ARBA" id="ARBA00004141"/>
    </source>
</evidence>
<evidence type="ECO:0000313" key="14">
    <source>
        <dbReference type="EMBL" id="UWD34566.1"/>
    </source>
</evidence>
<keyword evidence="7 12" id="KW-1133">Transmembrane helix</keyword>
<evidence type="ECO:0000256" key="6">
    <source>
        <dbReference type="ARBA" id="ARBA00022781"/>
    </source>
</evidence>
<comment type="similarity">
    <text evidence="2 12">Belongs to the ATPase C chain family.</text>
</comment>
<dbReference type="NCBIfam" id="TIGR01260">
    <property type="entry name" value="ATP_synt_c"/>
    <property type="match status" value="1"/>
</dbReference>
<sequence length="93" mass="9268">MTNQFVEIASKLNNDAGSSTGVGLVAIGAGLAMIGALGVGAGQGYAAGKAAEAVGRNPEAEKKISKLMIIGAAIAETSSIYALLIAILLIFVY</sequence>
<evidence type="ECO:0000256" key="2">
    <source>
        <dbReference type="ARBA" id="ARBA00006704"/>
    </source>
</evidence>
<keyword evidence="6 12" id="KW-0375">Hydrogen ion transport</keyword>
<dbReference type="EMBL" id="CP103423">
    <property type="protein sequence ID" value="UWD34566.1"/>
    <property type="molecule type" value="Genomic_DNA"/>
</dbReference>
<keyword evidence="12" id="KW-1003">Cell membrane</keyword>
<dbReference type="HAMAP" id="MF_01396">
    <property type="entry name" value="ATP_synth_c_bact"/>
    <property type="match status" value="1"/>
</dbReference>
<evidence type="ECO:0000256" key="10">
    <source>
        <dbReference type="ARBA" id="ARBA00023136"/>
    </source>
</evidence>
<evidence type="ECO:0000256" key="7">
    <source>
        <dbReference type="ARBA" id="ARBA00022989"/>
    </source>
</evidence>
<proteinExistence type="inferred from homology"/>
<accession>A0ABY5TYG0</accession>
<evidence type="ECO:0000256" key="3">
    <source>
        <dbReference type="ARBA" id="ARBA00022448"/>
    </source>
</evidence>
<comment type="function">
    <text evidence="12">F(1)F(0) ATP synthase produces ATP from ADP in the presence of a proton or sodium gradient. F-type ATPases consist of two structural domains, F(1) containing the extramembraneous catalytic core and F(0) containing the membrane proton channel, linked together by a central stalk and a peripheral stalk. During catalysis, ATP synthesis in the catalytic domain of F(1) is coupled via a rotary mechanism of the central stalk subunits to proton translocation.</text>
</comment>
<evidence type="ECO:0000256" key="8">
    <source>
        <dbReference type="ARBA" id="ARBA00023065"/>
    </source>
</evidence>
<comment type="subcellular location">
    <subcellularLocation>
        <location evidence="12">Cell membrane</location>
        <topology evidence="12">Multi-pass membrane protein</topology>
    </subcellularLocation>
    <subcellularLocation>
        <location evidence="1">Membrane</location>
        <topology evidence="1">Multi-pass membrane protein</topology>
    </subcellularLocation>
</comment>
<feature type="domain" description="V-ATPase proteolipid subunit C-like" evidence="13">
    <location>
        <begin position="27"/>
        <end position="89"/>
    </location>
</feature>
<dbReference type="PROSITE" id="PS00605">
    <property type="entry name" value="ATPASE_C"/>
    <property type="match status" value="1"/>
</dbReference>
<feature type="transmembrane region" description="Helical" evidence="12">
    <location>
        <begin position="67"/>
        <end position="92"/>
    </location>
</feature>
<keyword evidence="15" id="KW-1185">Reference proteome</keyword>
<dbReference type="InterPro" id="IPR035921">
    <property type="entry name" value="F/V-ATP_Csub_sf"/>
</dbReference>
<name>A0ABY5TYG0_9BACT</name>
<keyword evidence="8 12" id="KW-0406">Ion transport</keyword>
<evidence type="ECO:0000256" key="12">
    <source>
        <dbReference type="HAMAP-Rule" id="MF_01396"/>
    </source>
</evidence>
<dbReference type="PANTHER" id="PTHR10031:SF0">
    <property type="entry name" value="ATPASE PROTEIN 9"/>
    <property type="match status" value="1"/>
</dbReference>
<keyword evidence="9 12" id="KW-0446">Lipid-binding</keyword>
<evidence type="ECO:0000256" key="9">
    <source>
        <dbReference type="ARBA" id="ARBA00023121"/>
    </source>
</evidence>
<dbReference type="InterPro" id="IPR000454">
    <property type="entry name" value="ATP_synth_F0_csu"/>
</dbReference>
<evidence type="ECO:0000256" key="11">
    <source>
        <dbReference type="ARBA" id="ARBA00023310"/>
    </source>
</evidence>
<dbReference type="PRINTS" id="PR00124">
    <property type="entry name" value="ATPASEC"/>
</dbReference>
<evidence type="ECO:0000256" key="5">
    <source>
        <dbReference type="ARBA" id="ARBA00022692"/>
    </source>
</evidence>
<evidence type="ECO:0000313" key="15">
    <source>
        <dbReference type="Proteomes" id="UP001058364"/>
    </source>
</evidence>
<dbReference type="PANTHER" id="PTHR10031">
    <property type="entry name" value="ATP SYNTHASE LIPID-BINDING PROTEIN, MITOCHONDRIAL"/>
    <property type="match status" value="1"/>
</dbReference>
<keyword evidence="10 12" id="KW-0472">Membrane</keyword>
<keyword evidence="5 12" id="KW-0812">Transmembrane</keyword>
<dbReference type="SUPFAM" id="SSF81333">
    <property type="entry name" value="F1F0 ATP synthase subunit C"/>
    <property type="match status" value="1"/>
</dbReference>
<dbReference type="Pfam" id="PF00137">
    <property type="entry name" value="ATP-synt_C"/>
    <property type="match status" value="1"/>
</dbReference>
<keyword evidence="4 12" id="KW-0138">CF(0)</keyword>
<evidence type="ECO:0000259" key="13">
    <source>
        <dbReference type="Pfam" id="PF00137"/>
    </source>
</evidence>
<dbReference type="InterPro" id="IPR020537">
    <property type="entry name" value="ATP_synth_F0_csu_DDCD_BS"/>
</dbReference>
<gene>
    <name evidence="12 14" type="primary">atpE</name>
    <name evidence="14" type="ORF">NX772_01925</name>
</gene>
<feature type="transmembrane region" description="Helical" evidence="12">
    <location>
        <begin position="20"/>
        <end position="46"/>
    </location>
</feature>
<evidence type="ECO:0000256" key="4">
    <source>
        <dbReference type="ARBA" id="ARBA00022547"/>
    </source>
</evidence>
<feature type="site" description="Reversibly protonated during proton transport" evidence="12">
    <location>
        <position position="76"/>
    </location>
</feature>
<reference evidence="14" key="1">
    <citation type="submission" date="2022-08" db="EMBL/GenBank/DDBJ databases">
        <title>Complete genome sequence of Mycoplasma molare type strain H 542.</title>
        <authorList>
            <person name="Spergser J."/>
        </authorList>
    </citation>
    <scope>NUCLEOTIDE SEQUENCE</scope>
    <source>
        <strain evidence="14">H 542</strain>
    </source>
</reference>
<comment type="function">
    <text evidence="12">Key component of the F(0) channel; it plays a direct role in translocation across the membrane. A homomeric c-ring of between 10-14 subunits forms the central stalk rotor element with the F(1) delta and epsilon subunits.</text>
</comment>
<dbReference type="CDD" id="cd18184">
    <property type="entry name" value="ATP-synt_Fo_c_NaATPase"/>
    <property type="match status" value="1"/>
</dbReference>
<dbReference type="RefSeq" id="WP_036450137.1">
    <property type="nucleotide sequence ID" value="NZ_CP103423.1"/>
</dbReference>
<organism evidence="14 15">
    <name type="scientific">Mesomycoplasma molare</name>
    <dbReference type="NCBI Taxonomy" id="171288"/>
    <lineage>
        <taxon>Bacteria</taxon>
        <taxon>Bacillati</taxon>
        <taxon>Mycoplasmatota</taxon>
        <taxon>Mycoplasmoidales</taxon>
        <taxon>Metamycoplasmataceae</taxon>
        <taxon>Mesomycoplasma</taxon>
    </lineage>
</organism>
<dbReference type="InterPro" id="IPR005953">
    <property type="entry name" value="ATP_synth_csu_bac/chlpt"/>
</dbReference>
<dbReference type="Gene3D" id="1.20.120.610">
    <property type="entry name" value="lithium bound rotor ring of v- atpase"/>
    <property type="match status" value="1"/>
</dbReference>
<protein>
    <recommendedName>
        <fullName evidence="12">ATP synthase subunit c</fullName>
    </recommendedName>
    <alternativeName>
        <fullName evidence="12">ATP synthase F(0) sector subunit c</fullName>
    </alternativeName>
    <alternativeName>
        <fullName evidence="12">F-type ATPase subunit c</fullName>
        <shortName evidence="12">F-ATPase subunit c</shortName>
    </alternativeName>
    <alternativeName>
        <fullName evidence="12">Lipid-binding protein</fullName>
    </alternativeName>
</protein>
<keyword evidence="3 12" id="KW-0813">Transport</keyword>
<dbReference type="Proteomes" id="UP001058364">
    <property type="component" value="Chromosome"/>
</dbReference>
<dbReference type="InterPro" id="IPR002379">
    <property type="entry name" value="ATPase_proteolipid_c-like_dom"/>
</dbReference>
<keyword evidence="11 12" id="KW-0066">ATP synthesis</keyword>